<dbReference type="GO" id="GO:0051536">
    <property type="term" value="F:iron-sulfur cluster binding"/>
    <property type="evidence" value="ECO:0007669"/>
    <property type="project" value="InterPro"/>
</dbReference>
<dbReference type="Pfam" id="PF01592">
    <property type="entry name" value="NifU_N"/>
    <property type="match status" value="1"/>
</dbReference>
<sequence>MALTKLDQMYRQVILDEAYHPRHHGKLDAPTHEITLRNPSCGDVLTLDLKVADGKVTDAAFAGSGCTISQASGSLMTDQIIGHTPDEIQDMVATFSDLVIDGENEHEDVLGDAAILKGVHQFPARVKCAMLAWKAASQALTEGEANA</sequence>
<dbReference type="CDD" id="cd06664">
    <property type="entry name" value="IscU_like"/>
    <property type="match status" value="1"/>
</dbReference>
<dbReference type="Gene3D" id="3.90.1010.10">
    <property type="match status" value="1"/>
</dbReference>
<dbReference type="NCBIfam" id="TIGR01994">
    <property type="entry name" value="SUF_scaf_2"/>
    <property type="match status" value="1"/>
</dbReference>
<dbReference type="EMBL" id="AZEU01000043">
    <property type="protein sequence ID" value="KRL52205.1"/>
    <property type="molecule type" value="Genomic_DNA"/>
</dbReference>
<evidence type="ECO:0000313" key="3">
    <source>
        <dbReference type="EMBL" id="KRL52205.1"/>
    </source>
</evidence>
<dbReference type="FunFam" id="3.90.1010.10:FF:000002">
    <property type="entry name" value="Iron-sulfur cluster assembly scaffold protein NifU"/>
    <property type="match status" value="1"/>
</dbReference>
<keyword evidence="4" id="KW-1185">Reference proteome</keyword>
<organism evidence="3 4">
    <name type="scientific">Lacticaseibacillus manihotivorans DSM 13343 = JCM 12514</name>
    <dbReference type="NCBI Taxonomy" id="1423769"/>
    <lineage>
        <taxon>Bacteria</taxon>
        <taxon>Bacillati</taxon>
        <taxon>Bacillota</taxon>
        <taxon>Bacilli</taxon>
        <taxon>Lactobacillales</taxon>
        <taxon>Lactobacillaceae</taxon>
        <taxon>Lacticaseibacillus</taxon>
    </lineage>
</organism>
<evidence type="ECO:0000313" key="4">
    <source>
        <dbReference type="Proteomes" id="UP000051790"/>
    </source>
</evidence>
<dbReference type="OrthoDB" id="9804157at2"/>
<dbReference type="GO" id="GO:0016226">
    <property type="term" value="P:iron-sulfur cluster assembly"/>
    <property type="evidence" value="ECO:0007669"/>
    <property type="project" value="InterPro"/>
</dbReference>
<evidence type="ECO:0000259" key="2">
    <source>
        <dbReference type="Pfam" id="PF01592"/>
    </source>
</evidence>
<evidence type="ECO:0000256" key="1">
    <source>
        <dbReference type="ARBA" id="ARBA00006420"/>
    </source>
</evidence>
<dbReference type="SUPFAM" id="SSF82649">
    <property type="entry name" value="SufE/NifU"/>
    <property type="match status" value="1"/>
</dbReference>
<dbReference type="PATRIC" id="fig|1423769.4.peg.2799"/>
<comment type="similarity">
    <text evidence="1">Belongs to the NifU family.</text>
</comment>
<comment type="caution">
    <text evidence="3">The sequence shown here is derived from an EMBL/GenBank/DDBJ whole genome shotgun (WGS) entry which is preliminary data.</text>
</comment>
<proteinExistence type="inferred from homology"/>
<dbReference type="InterPro" id="IPR002871">
    <property type="entry name" value="NIF_FeS_clus_asmbl_NifU_N"/>
</dbReference>
<reference evidence="3 4" key="1">
    <citation type="journal article" date="2015" name="Genome Announc.">
        <title>Expanding the biotechnology potential of lactobacilli through comparative genomics of 213 strains and associated genera.</title>
        <authorList>
            <person name="Sun Z."/>
            <person name="Harris H.M."/>
            <person name="McCann A."/>
            <person name="Guo C."/>
            <person name="Argimon S."/>
            <person name="Zhang W."/>
            <person name="Yang X."/>
            <person name="Jeffery I.B."/>
            <person name="Cooney J.C."/>
            <person name="Kagawa T.F."/>
            <person name="Liu W."/>
            <person name="Song Y."/>
            <person name="Salvetti E."/>
            <person name="Wrobel A."/>
            <person name="Rasinkangas P."/>
            <person name="Parkhill J."/>
            <person name="Rea M.C."/>
            <person name="O'Sullivan O."/>
            <person name="Ritari J."/>
            <person name="Douillard F.P."/>
            <person name="Paul Ross R."/>
            <person name="Yang R."/>
            <person name="Briner A.E."/>
            <person name="Felis G.E."/>
            <person name="de Vos W.M."/>
            <person name="Barrangou R."/>
            <person name="Klaenhammer T.R."/>
            <person name="Caufield P.W."/>
            <person name="Cui Y."/>
            <person name="Zhang H."/>
            <person name="O'Toole P.W."/>
        </authorList>
    </citation>
    <scope>NUCLEOTIDE SEQUENCE [LARGE SCALE GENOMIC DNA]</scope>
    <source>
        <strain evidence="3 4">DSM 13343</strain>
    </source>
</reference>
<dbReference type="AlphaFoldDB" id="A0A0R1R4B2"/>
<accession>A0A0R1R4B2</accession>
<dbReference type="GO" id="GO:0005506">
    <property type="term" value="F:iron ion binding"/>
    <property type="evidence" value="ECO:0007669"/>
    <property type="project" value="InterPro"/>
</dbReference>
<dbReference type="RefSeq" id="WP_054717165.1">
    <property type="nucleotide sequence ID" value="NZ_AZEU01000043.1"/>
</dbReference>
<feature type="domain" description="NIF system FeS cluster assembly NifU N-terminal" evidence="2">
    <location>
        <begin position="9"/>
        <end position="128"/>
    </location>
</feature>
<dbReference type="PANTHER" id="PTHR10093">
    <property type="entry name" value="IRON-SULFUR CLUSTER ASSEMBLY ENZYME NIFU HOMOLOG"/>
    <property type="match status" value="1"/>
</dbReference>
<dbReference type="Proteomes" id="UP000051790">
    <property type="component" value="Unassembled WGS sequence"/>
</dbReference>
<protein>
    <submittedName>
        <fullName evidence="3">IscU protein</fullName>
    </submittedName>
</protein>
<gene>
    <name evidence="3" type="ORF">FD01_GL002593</name>
</gene>
<name>A0A0R1R4B2_9LACO</name>